<dbReference type="PROSITE" id="PS51782">
    <property type="entry name" value="LYSM"/>
    <property type="match status" value="1"/>
</dbReference>
<dbReference type="SMART" id="SM00047">
    <property type="entry name" value="LYZ2"/>
    <property type="match status" value="1"/>
</dbReference>
<evidence type="ECO:0000256" key="5">
    <source>
        <dbReference type="ARBA" id="ARBA00032108"/>
    </source>
</evidence>
<reference evidence="9 10" key="2">
    <citation type="submission" date="2024-03" db="EMBL/GenBank/DDBJ databases">
        <title>The Genome Sequence of Enterococcus sp. DIV2402.</title>
        <authorList>
            <consortium name="The Broad Institute Genomics Platform"/>
            <consortium name="The Broad Institute Microbial Omics Core"/>
            <consortium name="The Broad Institute Genomic Center for Infectious Diseases"/>
            <person name="Earl A."/>
            <person name="Manson A."/>
            <person name="Gilmore M."/>
            <person name="Schwartman J."/>
            <person name="Shea T."/>
            <person name="Abouelleil A."/>
            <person name="Cao P."/>
            <person name="Chapman S."/>
            <person name="Cusick C."/>
            <person name="Young S."/>
            <person name="Neafsey D."/>
            <person name="Nusbaum C."/>
            <person name="Birren B."/>
        </authorList>
    </citation>
    <scope>NUCLEOTIDE SEQUENCE [LARGE SCALE GENOMIC DNA]</scope>
    <source>
        <strain evidence="9 10">DIV2402</strain>
    </source>
</reference>
<feature type="signal peptide" evidence="6">
    <location>
        <begin position="1"/>
        <end position="40"/>
    </location>
</feature>
<reference evidence="9 10" key="1">
    <citation type="submission" date="2021-03" db="EMBL/GenBank/DDBJ databases">
        <authorList>
            <person name="Gilmore M.S."/>
            <person name="Schwartzman J."/>
            <person name="Van Tyne D."/>
            <person name="Martin M."/>
            <person name="Earl A.M."/>
            <person name="Manson A.L."/>
            <person name="Straub T."/>
            <person name="Salamzade R."/>
            <person name="Saavedra J."/>
            <person name="Lebreton F."/>
            <person name="Prichula J."/>
            <person name="Schaufler K."/>
            <person name="Gaca A."/>
            <person name="Sgardioli B."/>
            <person name="Wagenaar J."/>
            <person name="Strong T."/>
        </authorList>
    </citation>
    <scope>NUCLEOTIDE SEQUENCE [LARGE SCALE GENOMIC DNA]</scope>
    <source>
        <strain evidence="9 10">DIV2402</strain>
    </source>
</reference>
<dbReference type="InterPro" id="IPR036779">
    <property type="entry name" value="LysM_dom_sf"/>
</dbReference>
<keyword evidence="6" id="KW-0732">Signal</keyword>
<dbReference type="Pfam" id="PF01476">
    <property type="entry name" value="LysM"/>
    <property type="match status" value="1"/>
</dbReference>
<dbReference type="InterPro" id="IPR001387">
    <property type="entry name" value="Cro/C1-type_HTH"/>
</dbReference>
<dbReference type="Gene3D" id="4.10.80.30">
    <property type="entry name" value="DNA polymerase, domain 6"/>
    <property type="match status" value="1"/>
</dbReference>
<organism evidence="9 10">
    <name type="scientific">Candidatus Enterococcus lowellii</name>
    <dbReference type="NCBI Taxonomy" id="2230877"/>
    <lineage>
        <taxon>Bacteria</taxon>
        <taxon>Bacillati</taxon>
        <taxon>Bacillota</taxon>
        <taxon>Bacilli</taxon>
        <taxon>Lactobacillales</taxon>
        <taxon>Enterococcaceae</taxon>
        <taxon>Enterococcus</taxon>
    </lineage>
</organism>
<evidence type="ECO:0000259" key="8">
    <source>
        <dbReference type="PROSITE" id="PS51782"/>
    </source>
</evidence>
<dbReference type="Gene3D" id="1.10.530.10">
    <property type="match status" value="1"/>
</dbReference>
<accession>A0ABZ2SNU4</accession>
<evidence type="ECO:0000313" key="9">
    <source>
        <dbReference type="EMBL" id="WYJ77223.1"/>
    </source>
</evidence>
<evidence type="ECO:0000256" key="4">
    <source>
        <dbReference type="ARBA" id="ARBA00022801"/>
    </source>
</evidence>
<feature type="domain" description="HTH cro/C1-type" evidence="7">
    <location>
        <begin position="260"/>
        <end position="276"/>
    </location>
</feature>
<sequence length="295" mass="32292">MTYKTRSERHQKIQRKYTLNRKAVLPLLGTGLVLAPTTMAMVPQQVEAQEYATENGAQGLINQIGATAQQIAASNDLYASVMIAQALLESGNGTSLLSSAPHYNLFGIKAYGSEPSIWLGTQEYINGQWVSMNEPFRVYGSYWESLQDHAALLRSTSYSTGVSNYSGTWKSQTTSFYDATAYLTGRYATDPTYNQKLNWLIETYNLTSFDTPSQVVTTYVEPEQTSYVTETATAETGYTETAYTEPAYASSGTHTVVAGDTLWDIANAYGTSVDQLMANNGLTDGLIVVGQQLVV</sequence>
<name>A0ABZ2SNU4_9ENTE</name>
<dbReference type="Gene3D" id="3.10.350.10">
    <property type="entry name" value="LysM domain"/>
    <property type="match status" value="1"/>
</dbReference>
<keyword evidence="2" id="KW-0929">Antimicrobial</keyword>
<evidence type="ECO:0000256" key="2">
    <source>
        <dbReference type="ARBA" id="ARBA00022529"/>
    </source>
</evidence>
<feature type="domain" description="LysM" evidence="8">
    <location>
        <begin position="252"/>
        <end position="295"/>
    </location>
</feature>
<dbReference type="InterPro" id="IPR018392">
    <property type="entry name" value="LysM"/>
</dbReference>
<keyword evidence="10" id="KW-1185">Reference proteome</keyword>
<dbReference type="SUPFAM" id="SSF54106">
    <property type="entry name" value="LysM domain"/>
    <property type="match status" value="1"/>
</dbReference>
<evidence type="ECO:0000256" key="6">
    <source>
        <dbReference type="SAM" id="SignalP"/>
    </source>
</evidence>
<dbReference type="RefSeq" id="WP_207940622.1">
    <property type="nucleotide sequence ID" value="NZ_CP147251.1"/>
</dbReference>
<protein>
    <recommendedName>
        <fullName evidence="5">Peptidoglycan hydrolase</fullName>
    </recommendedName>
</protein>
<evidence type="ECO:0000256" key="3">
    <source>
        <dbReference type="ARBA" id="ARBA00022638"/>
    </source>
</evidence>
<dbReference type="CDD" id="cd00118">
    <property type="entry name" value="LysM"/>
    <property type="match status" value="1"/>
</dbReference>
<keyword evidence="4" id="KW-0378">Hydrolase</keyword>
<dbReference type="SMART" id="SM00257">
    <property type="entry name" value="LysM"/>
    <property type="match status" value="1"/>
</dbReference>
<dbReference type="PANTHER" id="PTHR33308">
    <property type="entry name" value="PEPTIDOGLYCAN HYDROLASE FLGJ"/>
    <property type="match status" value="1"/>
</dbReference>
<dbReference type="Pfam" id="PF01832">
    <property type="entry name" value="Glucosaminidase"/>
    <property type="match status" value="1"/>
</dbReference>
<comment type="similarity">
    <text evidence="1">Belongs to the glycosyl hydrolase 73 family.</text>
</comment>
<keyword evidence="3" id="KW-0081">Bacteriolytic enzyme</keyword>
<evidence type="ECO:0000256" key="1">
    <source>
        <dbReference type="ARBA" id="ARBA00010266"/>
    </source>
</evidence>
<dbReference type="InterPro" id="IPR051056">
    <property type="entry name" value="Glycosyl_Hydrolase_73"/>
</dbReference>
<evidence type="ECO:0000313" key="10">
    <source>
        <dbReference type="Proteomes" id="UP000664701"/>
    </source>
</evidence>
<gene>
    <name evidence="9" type="ORF">DOK78_001861</name>
</gene>
<proteinExistence type="inferred from homology"/>
<dbReference type="PANTHER" id="PTHR33308:SF9">
    <property type="entry name" value="PEPTIDOGLYCAN HYDROLASE FLGJ"/>
    <property type="match status" value="1"/>
</dbReference>
<evidence type="ECO:0000259" key="7">
    <source>
        <dbReference type="PROSITE" id="PS50943"/>
    </source>
</evidence>
<dbReference type="EMBL" id="CP147251">
    <property type="protein sequence ID" value="WYJ77223.1"/>
    <property type="molecule type" value="Genomic_DNA"/>
</dbReference>
<dbReference type="Proteomes" id="UP000664701">
    <property type="component" value="Chromosome"/>
</dbReference>
<dbReference type="InterPro" id="IPR002901">
    <property type="entry name" value="MGlyc_endo_b_GlcNAc-like_dom"/>
</dbReference>
<feature type="chain" id="PRO_5045977956" description="Peptidoglycan hydrolase" evidence="6">
    <location>
        <begin position="41"/>
        <end position="295"/>
    </location>
</feature>
<dbReference type="PROSITE" id="PS50943">
    <property type="entry name" value="HTH_CROC1"/>
    <property type="match status" value="1"/>
</dbReference>